<dbReference type="RefSeq" id="WP_073446539.1">
    <property type="nucleotide sequence ID" value="NZ_LJSN01000005.1"/>
</dbReference>
<reference evidence="3" key="1">
    <citation type="submission" date="2015-09" db="EMBL/GenBank/DDBJ databases">
        <authorList>
            <person name="Graham D.E."/>
            <person name="Mahan K.M."/>
            <person name="Klingeman D.M."/>
            <person name="Fida T."/>
            <person name="Giannone R.J."/>
            <person name="Hettich R.L."/>
            <person name="Parry R.J."/>
            <person name="Spain J.C."/>
        </authorList>
    </citation>
    <scope>NUCLEOTIDE SEQUENCE [LARGE SCALE GENOMIC DNA]</scope>
    <source>
        <strain evidence="3">JCM 4701</strain>
    </source>
</reference>
<sequence>MRRHVRFIGAVALAGAGVLGLGACGLVVGETFSDDATVSQKITSVRVDTSNGGVTVRGGQGGDAVSVHRKVTYRGDRPTGPSHRVEGGTLVLGGCGDQCSVSYTVDLPGTVPVTGETTNGAVNLSKVASVRLTTSNGEIDLDGVSGAVDVHTSDGAITGKGLAGTGIKAETSNGAIDLTTTKPQDVRARTTNGAVAVTVPDARYQVSAETDNGAKKIGVHNDPAGRYRLDLNTSNGGIRVGTTGG</sequence>
<protein>
    <recommendedName>
        <fullName evidence="1">DUF4097 domain-containing protein</fullName>
    </recommendedName>
</protein>
<feature type="domain" description="DUF4097" evidence="1">
    <location>
        <begin position="117"/>
        <end position="219"/>
    </location>
</feature>
<proteinExistence type="predicted"/>
<dbReference type="InterPro" id="IPR025164">
    <property type="entry name" value="Toastrack_DUF4097"/>
</dbReference>
<evidence type="ECO:0000313" key="3">
    <source>
        <dbReference type="Proteomes" id="UP000236047"/>
    </source>
</evidence>
<dbReference type="Proteomes" id="UP000236047">
    <property type="component" value="Unassembled WGS sequence"/>
</dbReference>
<gene>
    <name evidence="2" type="ORF">AOB60_41710</name>
</gene>
<dbReference type="AlphaFoldDB" id="A0A2N8P6D7"/>
<organism evidence="2 3">
    <name type="scientific">Streptomyces noursei</name>
    <name type="common">Streptomyces albulus</name>
    <dbReference type="NCBI Taxonomy" id="1971"/>
    <lineage>
        <taxon>Bacteria</taxon>
        <taxon>Bacillati</taxon>
        <taxon>Actinomycetota</taxon>
        <taxon>Actinomycetes</taxon>
        <taxon>Kitasatosporales</taxon>
        <taxon>Streptomycetaceae</taxon>
        <taxon>Streptomyces</taxon>
    </lineage>
</organism>
<evidence type="ECO:0000259" key="1">
    <source>
        <dbReference type="Pfam" id="PF13349"/>
    </source>
</evidence>
<keyword evidence="3" id="KW-1185">Reference proteome</keyword>
<name>A0A2N8P6D7_STRNR</name>
<accession>A0A2N8P6D7</accession>
<comment type="caution">
    <text evidence="2">The sequence shown here is derived from an EMBL/GenBank/DDBJ whole genome shotgun (WGS) entry which is preliminary data.</text>
</comment>
<evidence type="ECO:0000313" key="2">
    <source>
        <dbReference type="EMBL" id="PNE36569.1"/>
    </source>
</evidence>
<dbReference type="EMBL" id="LJSN01000005">
    <property type="protein sequence ID" value="PNE36569.1"/>
    <property type="molecule type" value="Genomic_DNA"/>
</dbReference>
<dbReference type="Pfam" id="PF13349">
    <property type="entry name" value="DUF4097"/>
    <property type="match status" value="1"/>
</dbReference>
<dbReference type="PROSITE" id="PS51257">
    <property type="entry name" value="PROKAR_LIPOPROTEIN"/>
    <property type="match status" value="1"/>
</dbReference>